<accession>A0A392SMR8</accession>
<feature type="non-terminal residue" evidence="1">
    <location>
        <position position="43"/>
    </location>
</feature>
<protein>
    <submittedName>
        <fullName evidence="1">Importin-5</fullName>
    </submittedName>
</protein>
<dbReference type="AlphaFoldDB" id="A0A392SMR8"/>
<dbReference type="Proteomes" id="UP000265520">
    <property type="component" value="Unassembled WGS sequence"/>
</dbReference>
<evidence type="ECO:0000313" key="1">
    <source>
        <dbReference type="EMBL" id="MCI49176.1"/>
    </source>
</evidence>
<sequence>MLAIASIAEKNFNGMGMIHHFEKLAILVLNSLDDHHTRVLWAT</sequence>
<name>A0A392SMR8_9FABA</name>
<organism evidence="1 2">
    <name type="scientific">Trifolium medium</name>
    <dbReference type="NCBI Taxonomy" id="97028"/>
    <lineage>
        <taxon>Eukaryota</taxon>
        <taxon>Viridiplantae</taxon>
        <taxon>Streptophyta</taxon>
        <taxon>Embryophyta</taxon>
        <taxon>Tracheophyta</taxon>
        <taxon>Spermatophyta</taxon>
        <taxon>Magnoliopsida</taxon>
        <taxon>eudicotyledons</taxon>
        <taxon>Gunneridae</taxon>
        <taxon>Pentapetalae</taxon>
        <taxon>rosids</taxon>
        <taxon>fabids</taxon>
        <taxon>Fabales</taxon>
        <taxon>Fabaceae</taxon>
        <taxon>Papilionoideae</taxon>
        <taxon>50 kb inversion clade</taxon>
        <taxon>NPAAA clade</taxon>
        <taxon>Hologalegina</taxon>
        <taxon>IRL clade</taxon>
        <taxon>Trifolieae</taxon>
        <taxon>Trifolium</taxon>
    </lineage>
</organism>
<reference evidence="1 2" key="1">
    <citation type="journal article" date="2018" name="Front. Plant Sci.">
        <title>Red Clover (Trifolium pratense) and Zigzag Clover (T. medium) - A Picture of Genomic Similarities and Differences.</title>
        <authorList>
            <person name="Dluhosova J."/>
            <person name="Istvanek J."/>
            <person name="Nedelnik J."/>
            <person name="Repkova J."/>
        </authorList>
    </citation>
    <scope>NUCLEOTIDE SEQUENCE [LARGE SCALE GENOMIC DNA]</scope>
    <source>
        <strain evidence="2">cv. 10/8</strain>
        <tissue evidence="1">Leaf</tissue>
    </source>
</reference>
<keyword evidence="2" id="KW-1185">Reference proteome</keyword>
<comment type="caution">
    <text evidence="1">The sequence shown here is derived from an EMBL/GenBank/DDBJ whole genome shotgun (WGS) entry which is preliminary data.</text>
</comment>
<proteinExistence type="predicted"/>
<dbReference type="EMBL" id="LXQA010397273">
    <property type="protein sequence ID" value="MCI49176.1"/>
    <property type="molecule type" value="Genomic_DNA"/>
</dbReference>
<evidence type="ECO:0000313" key="2">
    <source>
        <dbReference type="Proteomes" id="UP000265520"/>
    </source>
</evidence>